<dbReference type="FunCoup" id="F0VC49">
    <property type="interactions" value="338"/>
</dbReference>
<dbReference type="InterPro" id="IPR038252">
    <property type="entry name" value="UBA_E1_C_sf"/>
</dbReference>
<evidence type="ECO:0000256" key="4">
    <source>
        <dbReference type="ARBA" id="ARBA00012990"/>
    </source>
</evidence>
<dbReference type="OrthoDB" id="329042at2759"/>
<dbReference type="RefSeq" id="XP_003881216.1">
    <property type="nucleotide sequence ID" value="XM_003881167.1"/>
</dbReference>
<dbReference type="Pfam" id="PF10585">
    <property type="entry name" value="UBA_E1_SCCH"/>
    <property type="match status" value="1"/>
</dbReference>
<dbReference type="eggNOG" id="KOG2012">
    <property type="taxonomic scope" value="Eukaryota"/>
</dbReference>
<name>F0VC49_NEOCL</name>
<evidence type="ECO:0000313" key="12">
    <source>
        <dbReference type="EMBL" id="CBZ51183.1"/>
    </source>
</evidence>
<proteinExistence type="inferred from homology"/>
<dbReference type="GO" id="GO:0016925">
    <property type="term" value="P:protein sumoylation"/>
    <property type="evidence" value="ECO:0007669"/>
    <property type="project" value="TreeGrafter"/>
</dbReference>
<dbReference type="Gene3D" id="2.40.30.180">
    <property type="entry name" value="Ubiquitin-activating enzyme E1, FCCH domain"/>
    <property type="match status" value="1"/>
</dbReference>
<keyword evidence="5 10" id="KW-0436">Ligase</keyword>
<comment type="pathway">
    <text evidence="2">Protein modification; protein ubiquitination.</text>
</comment>
<dbReference type="PANTHER" id="PTHR10953">
    <property type="entry name" value="UBIQUITIN-ACTIVATING ENZYME E1"/>
    <property type="match status" value="1"/>
</dbReference>
<dbReference type="InterPro" id="IPR000594">
    <property type="entry name" value="ThiF_NAD_FAD-bd"/>
</dbReference>
<dbReference type="CDD" id="cd01490">
    <property type="entry name" value="Ube1_repeat2"/>
    <property type="match status" value="1"/>
</dbReference>
<dbReference type="InterPro" id="IPR032418">
    <property type="entry name" value="E1_FCCH"/>
</dbReference>
<dbReference type="EMBL" id="LN714484">
    <property type="protein sequence ID" value="CEL68494.1"/>
    <property type="molecule type" value="Genomic_DNA"/>
</dbReference>
<dbReference type="GeneID" id="13440168"/>
<organism evidence="12 14">
    <name type="scientific">Neospora caninum (strain Liverpool)</name>
    <dbReference type="NCBI Taxonomy" id="572307"/>
    <lineage>
        <taxon>Eukaryota</taxon>
        <taxon>Sar</taxon>
        <taxon>Alveolata</taxon>
        <taxon>Apicomplexa</taxon>
        <taxon>Conoidasida</taxon>
        <taxon>Coccidia</taxon>
        <taxon>Eucoccidiorida</taxon>
        <taxon>Eimeriorina</taxon>
        <taxon>Sarcocystidae</taxon>
        <taxon>Neospora</taxon>
    </lineage>
</organism>
<dbReference type="InterPro" id="IPR018965">
    <property type="entry name" value="Ub-activating_enz_E1_C"/>
</dbReference>
<evidence type="ECO:0000313" key="13">
    <source>
        <dbReference type="EMBL" id="CEL68494.1"/>
    </source>
</evidence>
<dbReference type="Gene3D" id="3.50.50.80">
    <property type="entry name" value="Ubiquitin-activating enzyme E1, inactive adenylation domain, subdomain 1"/>
    <property type="match status" value="1"/>
</dbReference>
<dbReference type="AlphaFoldDB" id="F0VC49"/>
<dbReference type="InterPro" id="IPR042302">
    <property type="entry name" value="E1_FCCH_sf"/>
</dbReference>
<reference evidence="12" key="2">
    <citation type="submission" date="2011-03" db="EMBL/GenBank/DDBJ databases">
        <title>Comparative genomics and transcriptomics of Neospora caninum and Toxoplasma gondii.</title>
        <authorList>
            <person name="Reid A.J."/>
            <person name="Sohal A."/>
            <person name="Harris D."/>
            <person name="Quail M."/>
            <person name="Sanders M."/>
            <person name="Berriman M."/>
            <person name="Wastling J.M."/>
            <person name="Pain A."/>
        </authorList>
    </citation>
    <scope>NUCLEOTIDE SEQUENCE</scope>
    <source>
        <strain evidence="12">Liverpool</strain>
    </source>
</reference>
<comment type="similarity">
    <text evidence="3 10">Belongs to the ubiquitin-activating E1 family.</text>
</comment>
<dbReference type="PROSITE" id="PS00865">
    <property type="entry name" value="UBIQUITIN_ACTIVAT_2"/>
    <property type="match status" value="1"/>
</dbReference>
<reference evidence="12" key="1">
    <citation type="submission" date="2011-02" db="EMBL/GenBank/DDBJ databases">
        <authorList>
            <person name="Aslett M."/>
        </authorList>
    </citation>
    <scope>NUCLEOTIDE SEQUENCE</scope>
    <source>
        <strain evidence="12">Liverpool</strain>
    </source>
</reference>
<dbReference type="Pfam" id="PF16191">
    <property type="entry name" value="E1_4HB"/>
    <property type="match status" value="1"/>
</dbReference>
<dbReference type="Pfam" id="PF16190">
    <property type="entry name" value="E1_FCCH"/>
    <property type="match status" value="1"/>
</dbReference>
<dbReference type="NCBIfam" id="TIGR01408">
    <property type="entry name" value="Ube1"/>
    <property type="match status" value="1"/>
</dbReference>
<evidence type="ECO:0000256" key="8">
    <source>
        <dbReference type="ARBA" id="ARBA00022840"/>
    </source>
</evidence>
<feature type="domain" description="Ubiquitin-activating enzyme E1 C-terminal" evidence="11">
    <location>
        <begin position="959"/>
        <end position="1095"/>
    </location>
</feature>
<dbReference type="VEuPathDB" id="ToxoDB:NCLIV_042500"/>
<dbReference type="InterPro" id="IPR033127">
    <property type="entry name" value="UBQ-activ_enz_E1_Cys_AS"/>
</dbReference>
<dbReference type="InParanoid" id="F0VC49"/>
<dbReference type="Gene3D" id="3.10.290.60">
    <property type="entry name" value="Ubiquitin-activating enzyme E1, UFD domain"/>
    <property type="match status" value="1"/>
</dbReference>
<dbReference type="GO" id="GO:0019948">
    <property type="term" value="F:SUMO activating enzyme activity"/>
    <property type="evidence" value="ECO:0007669"/>
    <property type="project" value="TreeGrafter"/>
</dbReference>
<evidence type="ECO:0000256" key="1">
    <source>
        <dbReference type="ARBA" id="ARBA00000488"/>
    </source>
</evidence>
<keyword evidence="8 10" id="KW-0067">ATP-binding</keyword>
<evidence type="ECO:0000313" key="14">
    <source>
        <dbReference type="Proteomes" id="UP000007494"/>
    </source>
</evidence>
<comment type="catalytic activity">
    <reaction evidence="1">
        <text>ATP + ubiquitin + [E1 ubiquitin-activating enzyme]-L-cysteine = AMP + diphosphate + S-ubiquitinyl-[E1 ubiquitin-activating enzyme]-L-cysteine.</text>
        <dbReference type="EC" id="6.2.1.45"/>
    </reaction>
</comment>
<dbReference type="InterPro" id="IPR032420">
    <property type="entry name" value="E1_4HB"/>
</dbReference>
<evidence type="ECO:0000256" key="7">
    <source>
        <dbReference type="ARBA" id="ARBA00022786"/>
    </source>
</evidence>
<dbReference type="InterPro" id="IPR045886">
    <property type="entry name" value="ThiF/MoeB/HesA"/>
</dbReference>
<evidence type="ECO:0000256" key="6">
    <source>
        <dbReference type="ARBA" id="ARBA00022741"/>
    </source>
</evidence>
<evidence type="ECO:0000256" key="9">
    <source>
        <dbReference type="PROSITE-ProRule" id="PRU10132"/>
    </source>
</evidence>
<feature type="active site" description="Glycyl thioester intermediate" evidence="9">
    <location>
        <position position="639"/>
    </location>
</feature>
<dbReference type="Gene3D" id="3.40.50.12550">
    <property type="entry name" value="Ubiquitin-activating enzyme E1, inactive adenylation domain, subdomain 2"/>
    <property type="match status" value="1"/>
</dbReference>
<sequence>MATTQDSSSAAARIDTDLYSRQIGAFGLETMGKLITLRVLISGLRGAGAECAKNLILAGPNTVVLHDPAPCEMRDLGSNFCLTEAHVQKRLSRAEACKNDLAELNQYVTVEVLPDAKLTEEIVARFDVVIVTEAGNEELKLYNRFCRAAPRPVGFVATNVFGLAASIFVDFGERFVCLDSDGEEPKEVIVAGITHERAATVHTHTDKLLPFQEGDFVVFREVQGMEEINDLPPMPIRVTGKHSFQIGDTSAFSPYASGGIARQVKMPKTIPFKSYEAACRAPVADGEAMLIVPDLGKFGRSEQLHLAFQAVLNFRDQSGNDALPHPLDAARAGLHRQAVAACVAEAKRLNEEARLRAEEEGKKGDHGEKGIVFVDEVDEKIVSNVAAFAQCEISPMAAFVGGVVAQEVVKFTGKYTPLRGFLYMDAFETFLPPEAKAAIVQDTKNVASFSLQSRYADQVALFGPEFQNHLGRMHAFVVGAGALGCELLKSLALMGCGCGPEKEGKITVTDMDRIEVSNLNRQFLFRREHVGKAKSVTAAASARAMNPDLQIVALEDRMGVETEATVFTDDFWQGQQIIINALDNIQTRQYVDGRCVWFGLPLLESGTLGTKGNVQVVLPSLTQCYSDSADPPEDSIPLCTLRHFPHAIEHTIEWARDCFQGVFCDAVGEPNKFRENPEKYLERLRGEGILSVQKDRLEKIRDLISQWQDKDTKAFSPPSFERCVEKAVLLFQDLFFNQISQLLYSFPLDHRTSEGTLFWAPPKRPPTPISFDANDPAALDFVVAASNLFAFNFGLSAVRDRAKIQAIAAQVAIPQFTPKRLQINTDETEQKPNGNGAQAGASVPAPARLSLSLSTEAEEETVARLEKDLLATTDLQKMVFVPVEFEKDDDTNFHIDLVHAASTLRALNYKIPCCDRYKTKIIAGRIIPAIATTTAMITGLVSLELLKTVTYKQRKLEDFKNAFVNLALPLWLFSEPMPPNRVVDKDFDPVACGPIRAMPKGFSCWDKIQVDIPGCTVQQLCEFLEEKFDVEVNILSVGNFCLYNSFLPVHKQQRYKKSIVQLVEEVTKTPSQQSVAVESSCSAKSDGVDVLLPTIRVLNK</sequence>
<dbReference type="UniPathway" id="UPA00143"/>
<dbReference type="GO" id="GO:0031510">
    <property type="term" value="C:SUMO activating enzyme complex"/>
    <property type="evidence" value="ECO:0007669"/>
    <property type="project" value="TreeGrafter"/>
</dbReference>
<dbReference type="GO" id="GO:0005737">
    <property type="term" value="C:cytoplasm"/>
    <property type="evidence" value="ECO:0007669"/>
    <property type="project" value="TreeGrafter"/>
</dbReference>
<dbReference type="InterPro" id="IPR019572">
    <property type="entry name" value="UBA_E1_SCCH"/>
</dbReference>
<dbReference type="Proteomes" id="UP000007494">
    <property type="component" value="Chromosome IX"/>
</dbReference>
<dbReference type="GO" id="GO:0005524">
    <property type="term" value="F:ATP binding"/>
    <property type="evidence" value="ECO:0007669"/>
    <property type="project" value="UniProtKB-KW"/>
</dbReference>
<protein>
    <recommendedName>
        <fullName evidence="4">E1 ubiquitin-activating enzyme</fullName>
        <ecNumber evidence="4">6.2.1.45</ecNumber>
    </recommendedName>
</protein>
<accession>F0VC49</accession>
<dbReference type="EC" id="6.2.1.45" evidence="4"/>
<dbReference type="InterPro" id="IPR042063">
    <property type="entry name" value="Ubi_acti_E1_SCCH"/>
</dbReference>
<keyword evidence="7 10" id="KW-0833">Ubl conjugation pathway</keyword>
<dbReference type="FunFam" id="2.40.30.180:FF:000001">
    <property type="entry name" value="ubiquitin-like modifier-activating enzyme 1"/>
    <property type="match status" value="1"/>
</dbReference>
<dbReference type="Gene3D" id="3.40.50.720">
    <property type="entry name" value="NAD(P)-binding Rossmann-like Domain"/>
    <property type="match status" value="1"/>
</dbReference>
<reference evidence="14" key="3">
    <citation type="journal article" date="2012" name="PLoS Pathog.">
        <title>Comparative genomics of the apicomplexan parasites Toxoplasma gondii and Neospora caninum: Coccidia differing in host range and transmission strategy.</title>
        <authorList>
            <person name="Reid A.J."/>
            <person name="Vermont S.J."/>
            <person name="Cotton J.A."/>
            <person name="Harris D."/>
            <person name="Hill-Cawthorne G.A."/>
            <person name="Konen-Waisman S."/>
            <person name="Latham S.M."/>
            <person name="Mourier T."/>
            <person name="Norton R."/>
            <person name="Quail M.A."/>
            <person name="Sanders M."/>
            <person name="Shanmugam D."/>
            <person name="Sohal A."/>
            <person name="Wasmuth J.D."/>
            <person name="Brunk B."/>
            <person name="Grigg M.E."/>
            <person name="Howard J.C."/>
            <person name="Parkinson J."/>
            <person name="Roos D.S."/>
            <person name="Trees A.J."/>
            <person name="Berriman M."/>
            <person name="Pain A."/>
            <person name="Wastling J.M."/>
        </authorList>
    </citation>
    <scope>NUCLEOTIDE SEQUENCE [LARGE SCALE GENOMIC DNA]</scope>
    <source>
        <strain evidence="14">Liverpool</strain>
    </source>
</reference>
<dbReference type="PRINTS" id="PR01849">
    <property type="entry name" value="UBIQUITINACT"/>
</dbReference>
<evidence type="ECO:0000256" key="10">
    <source>
        <dbReference type="RuleBase" id="RU000519"/>
    </source>
</evidence>
<evidence type="ECO:0000256" key="2">
    <source>
        <dbReference type="ARBA" id="ARBA00004906"/>
    </source>
</evidence>
<dbReference type="InterPro" id="IPR000011">
    <property type="entry name" value="UBQ/SUMO-activ_enz_E1-like"/>
</dbReference>
<dbReference type="EMBL" id="FR823385">
    <property type="protein sequence ID" value="CBZ51183.1"/>
    <property type="molecule type" value="Genomic_DNA"/>
</dbReference>
<dbReference type="Pfam" id="PF09358">
    <property type="entry name" value="E1_UFD"/>
    <property type="match status" value="1"/>
</dbReference>
<dbReference type="GO" id="GO:0004839">
    <property type="term" value="F:ubiquitin activating enzyme activity"/>
    <property type="evidence" value="ECO:0007669"/>
    <property type="project" value="UniProtKB-EC"/>
</dbReference>
<reference evidence="13" key="4">
    <citation type="journal article" date="2015" name="PLoS ONE">
        <title>Comprehensive Evaluation of Toxoplasma gondii VEG and Neospora caninum LIV Genomes with Tachyzoite Stage Transcriptome and Proteome Defines Novel Transcript Features.</title>
        <authorList>
            <person name="Ramaprasad A."/>
            <person name="Mourier T."/>
            <person name="Naeem R."/>
            <person name="Malas T.B."/>
            <person name="Moussa E."/>
            <person name="Panigrahi A."/>
            <person name="Vermont S.J."/>
            <person name="Otto T.D."/>
            <person name="Wastling J."/>
            <person name="Pain A."/>
        </authorList>
    </citation>
    <scope>NUCLEOTIDE SEQUENCE</scope>
    <source>
        <strain evidence="13">Liverpool</strain>
    </source>
</reference>
<dbReference type="SMART" id="SM00985">
    <property type="entry name" value="UBA_e1_C"/>
    <property type="match status" value="1"/>
</dbReference>
<dbReference type="InterPro" id="IPR035985">
    <property type="entry name" value="Ubiquitin-activating_enz"/>
</dbReference>
<evidence type="ECO:0000256" key="3">
    <source>
        <dbReference type="ARBA" id="ARBA00005673"/>
    </source>
</evidence>
<keyword evidence="6 10" id="KW-0547">Nucleotide-binding</keyword>
<dbReference type="InterPro" id="IPR042449">
    <property type="entry name" value="Ub-E1_IAD_1"/>
</dbReference>
<evidence type="ECO:0000259" key="11">
    <source>
        <dbReference type="SMART" id="SM00985"/>
    </source>
</evidence>
<gene>
    <name evidence="13" type="ORF">BN1204_042500</name>
    <name evidence="12" type="ORF">NCLIV_042500</name>
</gene>
<dbReference type="Gene3D" id="1.10.10.2660">
    <property type="entry name" value="Ubiquitin-activating enzyme E1, SCCH domain"/>
    <property type="match status" value="1"/>
</dbReference>
<dbReference type="InterPro" id="IPR018075">
    <property type="entry name" value="UBQ-activ_enz_E1"/>
</dbReference>
<dbReference type="PANTHER" id="PTHR10953:SF4">
    <property type="entry name" value="UBIQUITIN-ACTIVATING ENZYME E1 C-TERMINAL DOMAIN-CONTAINING PROTEIN"/>
    <property type="match status" value="1"/>
</dbReference>
<dbReference type="OMA" id="GANLHAF"/>
<evidence type="ECO:0000256" key="5">
    <source>
        <dbReference type="ARBA" id="ARBA00022598"/>
    </source>
</evidence>
<dbReference type="SUPFAM" id="SSF69572">
    <property type="entry name" value="Activating enzymes of the ubiquitin-like proteins"/>
    <property type="match status" value="2"/>
</dbReference>
<dbReference type="Pfam" id="PF00899">
    <property type="entry name" value="ThiF"/>
    <property type="match status" value="1"/>
</dbReference>
<keyword evidence="14" id="KW-1185">Reference proteome</keyword>